<dbReference type="InterPro" id="IPR050229">
    <property type="entry name" value="GlpE_sulfurtransferase"/>
</dbReference>
<name>A0ABW7N513_9BACT</name>
<accession>A0ABW7N513</accession>
<dbReference type="InterPro" id="IPR036873">
    <property type="entry name" value="Rhodanese-like_dom_sf"/>
</dbReference>
<gene>
    <name evidence="2" type="ORF">ACHKAR_04525</name>
</gene>
<dbReference type="PANTHER" id="PTHR43031:SF1">
    <property type="entry name" value="PYRIDINE NUCLEOTIDE-DISULPHIDE OXIDOREDUCTASE"/>
    <property type="match status" value="1"/>
</dbReference>
<comment type="caution">
    <text evidence="2">The sequence shown here is derived from an EMBL/GenBank/DDBJ whole genome shotgun (WGS) entry which is preliminary data.</text>
</comment>
<dbReference type="SMART" id="SM00450">
    <property type="entry name" value="RHOD"/>
    <property type="match status" value="1"/>
</dbReference>
<dbReference type="CDD" id="cd00158">
    <property type="entry name" value="RHOD"/>
    <property type="match status" value="1"/>
</dbReference>
<organism evidence="2 3">
    <name type="scientific">Marinoscillum luteum</name>
    <dbReference type="NCBI Taxonomy" id="861051"/>
    <lineage>
        <taxon>Bacteria</taxon>
        <taxon>Pseudomonadati</taxon>
        <taxon>Bacteroidota</taxon>
        <taxon>Cytophagia</taxon>
        <taxon>Cytophagales</taxon>
        <taxon>Reichenbachiellaceae</taxon>
        <taxon>Marinoscillum</taxon>
    </lineage>
</organism>
<proteinExistence type="predicted"/>
<evidence type="ECO:0000313" key="2">
    <source>
        <dbReference type="EMBL" id="MFH6982690.1"/>
    </source>
</evidence>
<dbReference type="PROSITE" id="PS50206">
    <property type="entry name" value="RHODANESE_3"/>
    <property type="match status" value="1"/>
</dbReference>
<protein>
    <submittedName>
        <fullName evidence="2">Rhodanese-like domain-containing protein</fullName>
    </submittedName>
</protein>
<dbReference type="Proteomes" id="UP001610063">
    <property type="component" value="Unassembled WGS sequence"/>
</dbReference>
<keyword evidence="3" id="KW-1185">Reference proteome</keyword>
<dbReference type="Gene3D" id="3.40.250.10">
    <property type="entry name" value="Rhodanese-like domain"/>
    <property type="match status" value="1"/>
</dbReference>
<reference evidence="2 3" key="1">
    <citation type="journal article" date="2013" name="Int. J. Syst. Evol. Microbiol.">
        <title>Marinoscillum luteum sp. nov., isolated from marine sediment.</title>
        <authorList>
            <person name="Cha I.T."/>
            <person name="Park S.J."/>
            <person name="Kim S.J."/>
            <person name="Kim J.G."/>
            <person name="Jung M.Y."/>
            <person name="Shin K.S."/>
            <person name="Kwon K.K."/>
            <person name="Yang S.H."/>
            <person name="Seo Y.S."/>
            <person name="Rhee S.K."/>
        </authorList>
    </citation>
    <scope>NUCLEOTIDE SEQUENCE [LARGE SCALE GENOMIC DNA]</scope>
    <source>
        <strain evidence="2 3">KCTC 23939</strain>
    </source>
</reference>
<dbReference type="EMBL" id="JBIPKE010000012">
    <property type="protein sequence ID" value="MFH6982690.1"/>
    <property type="molecule type" value="Genomic_DNA"/>
</dbReference>
<dbReference type="RefSeq" id="WP_395416360.1">
    <property type="nucleotide sequence ID" value="NZ_JBIPKE010000012.1"/>
</dbReference>
<evidence type="ECO:0000313" key="3">
    <source>
        <dbReference type="Proteomes" id="UP001610063"/>
    </source>
</evidence>
<evidence type="ECO:0000259" key="1">
    <source>
        <dbReference type="PROSITE" id="PS50206"/>
    </source>
</evidence>
<sequence>MKNLTITLTAPGNVKLAFYLGTTLLLIALLSSCQSSAQSPEYRTVTNDELVTLLKDESVQLLDVRTPEEVAQGVIAGAGHIDIYDPEFDNKLSQLDKTRPVAVYCAAGGRSAKASMKLKELGFQKIYDLKGGYRGWQQAGFPVSQ</sequence>
<feature type="domain" description="Rhodanese" evidence="1">
    <location>
        <begin position="55"/>
        <end position="145"/>
    </location>
</feature>
<dbReference type="SUPFAM" id="SSF52821">
    <property type="entry name" value="Rhodanese/Cell cycle control phosphatase"/>
    <property type="match status" value="1"/>
</dbReference>
<dbReference type="InterPro" id="IPR001763">
    <property type="entry name" value="Rhodanese-like_dom"/>
</dbReference>
<dbReference type="PANTHER" id="PTHR43031">
    <property type="entry name" value="FAD-DEPENDENT OXIDOREDUCTASE"/>
    <property type="match status" value="1"/>
</dbReference>
<dbReference type="Pfam" id="PF00581">
    <property type="entry name" value="Rhodanese"/>
    <property type="match status" value="1"/>
</dbReference>
<dbReference type="PROSITE" id="PS51257">
    <property type="entry name" value="PROKAR_LIPOPROTEIN"/>
    <property type="match status" value="1"/>
</dbReference>